<protein>
    <submittedName>
        <fullName evidence="2">YbaK/EbsC family protein</fullName>
    </submittedName>
</protein>
<proteinExistence type="predicted"/>
<dbReference type="KEGG" id="gtl:EP073_05190"/>
<sequence>MKKPQDSVAKVTNALKELGVNTEVLTFSQSTKTSQEAADAAGCELAQIAKSIVFRAKKADKAVLVITSGINRVDTKLIRDHLGEKPDKADADFVRDKTGYVIGGVPAIAHKEEPIVFLDETLIQFAEIWSAAGSPYSIYKITPQELLRITGAKVIKVC</sequence>
<dbReference type="InterPro" id="IPR036754">
    <property type="entry name" value="YbaK/aa-tRNA-synt-asso_dom_sf"/>
</dbReference>
<feature type="domain" description="YbaK/aminoacyl-tRNA synthetase-associated" evidence="1">
    <location>
        <begin position="30"/>
        <end position="148"/>
    </location>
</feature>
<name>A0A410JX91_9BACT</name>
<dbReference type="Gene3D" id="3.90.960.10">
    <property type="entry name" value="YbaK/aminoacyl-tRNA synthetase-associated domain"/>
    <property type="match status" value="1"/>
</dbReference>
<reference evidence="2 3" key="1">
    <citation type="submission" date="2019-01" db="EMBL/GenBank/DDBJ databases">
        <title>Geovibrio thiophilus DSM 11263, complete genome.</title>
        <authorList>
            <person name="Spring S."/>
            <person name="Bunk B."/>
            <person name="Sproer C."/>
        </authorList>
    </citation>
    <scope>NUCLEOTIDE SEQUENCE [LARGE SCALE GENOMIC DNA]</scope>
    <source>
        <strain evidence="2 3">DSM 11263</strain>
    </source>
</reference>
<dbReference type="RefSeq" id="WP_128466102.1">
    <property type="nucleotide sequence ID" value="NZ_CP035108.1"/>
</dbReference>
<organism evidence="2 3">
    <name type="scientific">Geovibrio thiophilus</name>
    <dbReference type="NCBI Taxonomy" id="139438"/>
    <lineage>
        <taxon>Bacteria</taxon>
        <taxon>Pseudomonadati</taxon>
        <taxon>Deferribacterota</taxon>
        <taxon>Deferribacteres</taxon>
        <taxon>Deferribacterales</taxon>
        <taxon>Geovibrionaceae</taxon>
        <taxon>Geovibrio</taxon>
    </lineage>
</organism>
<keyword evidence="3" id="KW-1185">Reference proteome</keyword>
<accession>A0A410JX91</accession>
<dbReference type="InterPro" id="IPR007214">
    <property type="entry name" value="YbaK/aa-tRNA-synth-assoc-dom"/>
</dbReference>
<evidence type="ECO:0000313" key="2">
    <source>
        <dbReference type="EMBL" id="QAR32816.1"/>
    </source>
</evidence>
<gene>
    <name evidence="2" type="ORF">EP073_05190</name>
</gene>
<dbReference type="AlphaFoldDB" id="A0A410JX91"/>
<dbReference type="SUPFAM" id="SSF55826">
    <property type="entry name" value="YbaK/ProRS associated domain"/>
    <property type="match status" value="1"/>
</dbReference>
<dbReference type="GO" id="GO:0002161">
    <property type="term" value="F:aminoacyl-tRNA deacylase activity"/>
    <property type="evidence" value="ECO:0007669"/>
    <property type="project" value="InterPro"/>
</dbReference>
<dbReference type="EMBL" id="CP035108">
    <property type="protein sequence ID" value="QAR32816.1"/>
    <property type="molecule type" value="Genomic_DNA"/>
</dbReference>
<dbReference type="PANTHER" id="PTHR30411">
    <property type="entry name" value="CYTOPLASMIC PROTEIN"/>
    <property type="match status" value="1"/>
</dbReference>
<dbReference type="Proteomes" id="UP000287502">
    <property type="component" value="Chromosome"/>
</dbReference>
<dbReference type="OrthoDB" id="9798760at2"/>
<dbReference type="PANTHER" id="PTHR30411:SF1">
    <property type="entry name" value="CYTOPLASMIC PROTEIN"/>
    <property type="match status" value="1"/>
</dbReference>
<dbReference type="CDD" id="cd04333">
    <property type="entry name" value="ProX_deacylase"/>
    <property type="match status" value="1"/>
</dbReference>
<dbReference type="Pfam" id="PF04073">
    <property type="entry name" value="tRNA_edit"/>
    <property type="match status" value="1"/>
</dbReference>
<evidence type="ECO:0000259" key="1">
    <source>
        <dbReference type="Pfam" id="PF04073"/>
    </source>
</evidence>
<evidence type="ECO:0000313" key="3">
    <source>
        <dbReference type="Proteomes" id="UP000287502"/>
    </source>
</evidence>